<proteinExistence type="predicted"/>
<evidence type="ECO:0000313" key="3">
    <source>
        <dbReference type="Proteomes" id="UP000054166"/>
    </source>
</evidence>
<keyword evidence="3" id="KW-1185">Reference proteome</keyword>
<reference evidence="3" key="2">
    <citation type="submission" date="2015-01" db="EMBL/GenBank/DDBJ databases">
        <title>Evolutionary Origins and Diversification of the Mycorrhizal Mutualists.</title>
        <authorList>
            <consortium name="DOE Joint Genome Institute"/>
            <consortium name="Mycorrhizal Genomics Consortium"/>
            <person name="Kohler A."/>
            <person name="Kuo A."/>
            <person name="Nagy L.G."/>
            <person name="Floudas D."/>
            <person name="Copeland A."/>
            <person name="Barry K.W."/>
            <person name="Cichocki N."/>
            <person name="Veneault-Fourrey C."/>
            <person name="LaButti K."/>
            <person name="Lindquist E.A."/>
            <person name="Lipzen A."/>
            <person name="Lundell T."/>
            <person name="Morin E."/>
            <person name="Murat C."/>
            <person name="Riley R."/>
            <person name="Ohm R."/>
            <person name="Sun H."/>
            <person name="Tunlid A."/>
            <person name="Henrissat B."/>
            <person name="Grigoriev I.V."/>
            <person name="Hibbett D.S."/>
            <person name="Martin F."/>
        </authorList>
    </citation>
    <scope>NUCLEOTIDE SEQUENCE [LARGE SCALE GENOMIC DNA]</scope>
    <source>
        <strain evidence="3">F 1598</strain>
    </source>
</reference>
<accession>A0A0C3ABN1</accession>
<dbReference type="Proteomes" id="UP000054166">
    <property type="component" value="Unassembled WGS sequence"/>
</dbReference>
<evidence type="ECO:0000313" key="2">
    <source>
        <dbReference type="EMBL" id="KIM71178.1"/>
    </source>
</evidence>
<dbReference type="EMBL" id="KN833430">
    <property type="protein sequence ID" value="KIM71178.1"/>
    <property type="molecule type" value="Genomic_DNA"/>
</dbReference>
<sequence>MPTKADHTSITPIPTHSRDTLPHLDNDSVFKLTELKVSKSLEHVKGPIDDVPEDARIVNIKSKEIPRPFLLYYCVEPKAKLYIGRALC</sequence>
<feature type="region of interest" description="Disordered" evidence="1">
    <location>
        <begin position="1"/>
        <end position="22"/>
    </location>
</feature>
<protein>
    <submittedName>
        <fullName evidence="2">Uncharacterized protein</fullName>
    </submittedName>
</protein>
<reference evidence="2 3" key="1">
    <citation type="submission" date="2014-04" db="EMBL/GenBank/DDBJ databases">
        <authorList>
            <consortium name="DOE Joint Genome Institute"/>
            <person name="Kuo A."/>
            <person name="Tarkka M."/>
            <person name="Buscot F."/>
            <person name="Kohler A."/>
            <person name="Nagy L.G."/>
            <person name="Floudas D."/>
            <person name="Copeland A."/>
            <person name="Barry K.W."/>
            <person name="Cichocki N."/>
            <person name="Veneault-Fourrey C."/>
            <person name="LaButti K."/>
            <person name="Lindquist E.A."/>
            <person name="Lipzen A."/>
            <person name="Lundell T."/>
            <person name="Morin E."/>
            <person name="Murat C."/>
            <person name="Sun H."/>
            <person name="Tunlid A."/>
            <person name="Henrissat B."/>
            <person name="Grigoriev I.V."/>
            <person name="Hibbett D.S."/>
            <person name="Martin F."/>
            <person name="Nordberg H.P."/>
            <person name="Cantor M.N."/>
            <person name="Hua S.X."/>
        </authorList>
    </citation>
    <scope>NUCLEOTIDE SEQUENCE [LARGE SCALE GENOMIC DNA]</scope>
    <source>
        <strain evidence="2 3">F 1598</strain>
    </source>
</reference>
<evidence type="ECO:0000256" key="1">
    <source>
        <dbReference type="SAM" id="MobiDB-lite"/>
    </source>
</evidence>
<name>A0A0C3ABN1_PILCF</name>
<dbReference type="InParanoid" id="A0A0C3ABN1"/>
<gene>
    <name evidence="2" type="ORF">PILCRDRAFT_17306</name>
</gene>
<organism evidence="2 3">
    <name type="scientific">Piloderma croceum (strain F 1598)</name>
    <dbReference type="NCBI Taxonomy" id="765440"/>
    <lineage>
        <taxon>Eukaryota</taxon>
        <taxon>Fungi</taxon>
        <taxon>Dikarya</taxon>
        <taxon>Basidiomycota</taxon>
        <taxon>Agaricomycotina</taxon>
        <taxon>Agaricomycetes</taxon>
        <taxon>Agaricomycetidae</taxon>
        <taxon>Atheliales</taxon>
        <taxon>Atheliaceae</taxon>
        <taxon>Piloderma</taxon>
    </lineage>
</organism>
<dbReference type="HOGENOM" id="CLU_2469919_0_0_1"/>
<dbReference type="AlphaFoldDB" id="A0A0C3ABN1"/>